<comment type="catalytic activity">
    <reaction evidence="6">
        <text>L-aspartate + L-glutamine + ATP + H2O = L-asparagine + L-glutamate + AMP + diphosphate + H(+)</text>
        <dbReference type="Rhea" id="RHEA:12228"/>
        <dbReference type="ChEBI" id="CHEBI:15377"/>
        <dbReference type="ChEBI" id="CHEBI:15378"/>
        <dbReference type="ChEBI" id="CHEBI:29985"/>
        <dbReference type="ChEBI" id="CHEBI:29991"/>
        <dbReference type="ChEBI" id="CHEBI:30616"/>
        <dbReference type="ChEBI" id="CHEBI:33019"/>
        <dbReference type="ChEBI" id="CHEBI:58048"/>
        <dbReference type="ChEBI" id="CHEBI:58359"/>
        <dbReference type="ChEBI" id="CHEBI:456215"/>
        <dbReference type="EC" id="6.3.5.4"/>
    </reaction>
</comment>
<dbReference type="Gene3D" id="3.40.50.620">
    <property type="entry name" value="HUPs"/>
    <property type="match status" value="2"/>
</dbReference>
<dbReference type="SUPFAM" id="SSF52402">
    <property type="entry name" value="Adenine nucleotide alpha hydrolases-like"/>
    <property type="match status" value="1"/>
</dbReference>
<evidence type="ECO:0000256" key="4">
    <source>
        <dbReference type="ARBA" id="ARBA00022741"/>
    </source>
</evidence>
<evidence type="ECO:0000259" key="7">
    <source>
        <dbReference type="Pfam" id="PF00733"/>
    </source>
</evidence>
<gene>
    <name evidence="9" type="ORF">CKO31_13490</name>
</gene>
<dbReference type="Proteomes" id="UP000748752">
    <property type="component" value="Unassembled WGS sequence"/>
</dbReference>
<evidence type="ECO:0000313" key="9">
    <source>
        <dbReference type="EMBL" id="MBK1631740.1"/>
    </source>
</evidence>
<evidence type="ECO:0000256" key="2">
    <source>
        <dbReference type="ARBA" id="ARBA00005752"/>
    </source>
</evidence>
<dbReference type="InterPro" id="IPR014729">
    <property type="entry name" value="Rossmann-like_a/b/a_fold"/>
</dbReference>
<evidence type="ECO:0000256" key="6">
    <source>
        <dbReference type="ARBA" id="ARBA00048741"/>
    </source>
</evidence>
<comment type="similarity">
    <text evidence="2">Belongs to the asparagine synthetase family.</text>
</comment>
<dbReference type="Gene3D" id="3.60.20.10">
    <property type="entry name" value="Glutamine Phosphoribosylpyrophosphate, subunit 1, domain 1"/>
    <property type="match status" value="1"/>
</dbReference>
<dbReference type="InterPro" id="IPR006426">
    <property type="entry name" value="Asn_synth_AEB"/>
</dbReference>
<dbReference type="Pfam" id="PF13537">
    <property type="entry name" value="GATase_7"/>
    <property type="match status" value="1"/>
</dbReference>
<feature type="domain" description="Glutamine amidotransferase type-2" evidence="8">
    <location>
        <begin position="78"/>
        <end position="141"/>
    </location>
</feature>
<sequence length="588" mass="64110">MNGLLGAASLGSGSLARLGAYAERRDGVTLCPPGAFALWRIGAPAGGLRTMRSEGVQAWLLGDLFTPPSPASSPPPEGLLDAYRRQGHRWVWSLEGQFALALWDPARRELALYRDDSSTRSLYYHQLPGGAVVFSDRLDLLVHCPLVPRRLSRDGLHEYLRLLDITSPNTIYAGVRSIEPGVLCLHDRHGVHRRRPQTTATATATADVDGPVPTLEQAAGTLDGLLTEAIARRTADAESLVCFLSGGVDSAYLCALAAAQGLEVTAVTVGFADAVADEAAVAASIAAALGIRHRILRFSIPEYQRAFADLAAAEYPFADPAGAPTLLAFEKARDSAEIALDGTGADTLLGIMPARHQRIAVEYAARLPYALRRALAGLMTPVPGLRDYRPLLDFGDPQEVLMRWRGWPRRTIQRVCGRPVDLGGSRFYQIHRSFAPGAHMARYSALMGTLPDDRIHVASAHTGLRVRFPFFAPAVADYVERLPVQLRYAAGEHKRVLKHALARHLARALWDLPKHGFDFPFDDLLMADDHALLRAYADAPTLERLGCTNPARLSQAVAQYRAGHRADRFRVWALAVLGAWLQQHDLSA</sequence>
<dbReference type="PIRSF" id="PIRSF001589">
    <property type="entry name" value="Asn_synthetase_glu-h"/>
    <property type="match status" value="1"/>
</dbReference>
<name>A0ABS1CIK1_9GAMM</name>
<reference evidence="9 10" key="1">
    <citation type="journal article" date="2020" name="Microorganisms">
        <title>Osmotic Adaptation and Compatible Solute Biosynthesis of Phototrophic Bacteria as Revealed from Genome Analyses.</title>
        <authorList>
            <person name="Imhoff J.F."/>
            <person name="Rahn T."/>
            <person name="Kunzel S."/>
            <person name="Keller A."/>
            <person name="Neulinger S.C."/>
        </authorList>
    </citation>
    <scope>NUCLEOTIDE SEQUENCE [LARGE SCALE GENOMIC DNA]</scope>
    <source>
        <strain evidence="9 10">DSM 6210</strain>
    </source>
</reference>
<dbReference type="EMBL" id="NRRV01000031">
    <property type="protein sequence ID" value="MBK1631740.1"/>
    <property type="molecule type" value="Genomic_DNA"/>
</dbReference>
<dbReference type="SUPFAM" id="SSF56235">
    <property type="entry name" value="N-terminal nucleophile aminohydrolases (Ntn hydrolases)"/>
    <property type="match status" value="1"/>
</dbReference>
<evidence type="ECO:0000256" key="1">
    <source>
        <dbReference type="ARBA" id="ARBA00005187"/>
    </source>
</evidence>
<feature type="domain" description="Asparagine synthetase" evidence="7">
    <location>
        <begin position="222"/>
        <end position="582"/>
    </location>
</feature>
<evidence type="ECO:0000259" key="8">
    <source>
        <dbReference type="Pfam" id="PF13537"/>
    </source>
</evidence>
<comment type="caution">
    <text evidence="9">The sequence shown here is derived from an EMBL/GenBank/DDBJ whole genome shotgun (WGS) entry which is preliminary data.</text>
</comment>
<comment type="pathway">
    <text evidence="1">Amino-acid biosynthesis; L-asparagine biosynthesis; L-asparagine from L-aspartate (L-Gln route): step 1/1.</text>
</comment>
<proteinExistence type="inferred from homology"/>
<dbReference type="PANTHER" id="PTHR43284:SF1">
    <property type="entry name" value="ASPARAGINE SYNTHETASE"/>
    <property type="match status" value="1"/>
</dbReference>
<dbReference type="InterPro" id="IPR017932">
    <property type="entry name" value="GATase_2_dom"/>
</dbReference>
<dbReference type="Pfam" id="PF00733">
    <property type="entry name" value="Asn_synthase"/>
    <property type="match status" value="1"/>
</dbReference>
<evidence type="ECO:0000256" key="5">
    <source>
        <dbReference type="ARBA" id="ARBA00022840"/>
    </source>
</evidence>
<organism evidence="9 10">
    <name type="scientific">Thiohalocapsa halophila</name>
    <dbReference type="NCBI Taxonomy" id="69359"/>
    <lineage>
        <taxon>Bacteria</taxon>
        <taxon>Pseudomonadati</taxon>
        <taxon>Pseudomonadota</taxon>
        <taxon>Gammaproteobacteria</taxon>
        <taxon>Chromatiales</taxon>
        <taxon>Chromatiaceae</taxon>
        <taxon>Thiohalocapsa</taxon>
    </lineage>
</organism>
<keyword evidence="5" id="KW-0067">ATP-binding</keyword>
<accession>A0ABS1CIK1</accession>
<dbReference type="InterPro" id="IPR051786">
    <property type="entry name" value="ASN_synthetase/amidase"/>
</dbReference>
<dbReference type="PANTHER" id="PTHR43284">
    <property type="entry name" value="ASPARAGINE SYNTHETASE (GLUTAMINE-HYDROLYZING)"/>
    <property type="match status" value="1"/>
</dbReference>
<protein>
    <recommendedName>
        <fullName evidence="3">asparagine synthase (glutamine-hydrolyzing)</fullName>
        <ecNumber evidence="3">6.3.5.4</ecNumber>
    </recommendedName>
</protein>
<dbReference type="InterPro" id="IPR001962">
    <property type="entry name" value="Asn_synthase"/>
</dbReference>
<dbReference type="EC" id="6.3.5.4" evidence="3"/>
<keyword evidence="10" id="KW-1185">Reference proteome</keyword>
<dbReference type="RefSeq" id="WP_200238441.1">
    <property type="nucleotide sequence ID" value="NZ_NRRV01000031.1"/>
</dbReference>
<keyword evidence="4" id="KW-0547">Nucleotide-binding</keyword>
<dbReference type="InterPro" id="IPR029055">
    <property type="entry name" value="Ntn_hydrolases_N"/>
</dbReference>
<evidence type="ECO:0000313" key="10">
    <source>
        <dbReference type="Proteomes" id="UP000748752"/>
    </source>
</evidence>
<dbReference type="CDD" id="cd01991">
    <property type="entry name" value="Asn_synthase_B_C"/>
    <property type="match status" value="1"/>
</dbReference>
<evidence type="ECO:0000256" key="3">
    <source>
        <dbReference type="ARBA" id="ARBA00012737"/>
    </source>
</evidence>